<evidence type="ECO:0000256" key="1">
    <source>
        <dbReference type="ARBA" id="ARBA00022475"/>
    </source>
</evidence>
<dbReference type="GO" id="GO:0005886">
    <property type="term" value="C:plasma membrane"/>
    <property type="evidence" value="ECO:0007669"/>
    <property type="project" value="UniProtKB-SubCell"/>
</dbReference>
<evidence type="ECO:0000256" key="6">
    <source>
        <dbReference type="ARBA" id="ARBA00023306"/>
    </source>
</evidence>
<keyword evidence="3 7" id="KW-0812">Transmembrane</keyword>
<dbReference type="HAMAP" id="MF_00631">
    <property type="entry name" value="CrgA"/>
    <property type="match status" value="1"/>
</dbReference>
<protein>
    <recommendedName>
        <fullName evidence="7">Cell division protein CrgA</fullName>
    </recommendedName>
</protein>
<dbReference type="AlphaFoldDB" id="A0A7T0LKI4"/>
<organism evidence="9 10">
    <name type="scientific">Actinomyces respiraculi</name>
    <dbReference type="NCBI Taxonomy" id="2744574"/>
    <lineage>
        <taxon>Bacteria</taxon>
        <taxon>Bacillati</taxon>
        <taxon>Actinomycetota</taxon>
        <taxon>Actinomycetes</taxon>
        <taxon>Actinomycetales</taxon>
        <taxon>Actinomycetaceae</taxon>
        <taxon>Actinomyces</taxon>
    </lineage>
</organism>
<feature type="region of interest" description="Disordered" evidence="8">
    <location>
        <begin position="1"/>
        <end position="56"/>
    </location>
</feature>
<evidence type="ECO:0000313" key="10">
    <source>
        <dbReference type="Proteomes" id="UP000594637"/>
    </source>
</evidence>
<name>A0A7T0LKI4_9ACTO</name>
<feature type="compositionally biased region" description="Basic and acidic residues" evidence="8">
    <location>
        <begin position="1"/>
        <end position="18"/>
    </location>
</feature>
<proteinExistence type="inferred from homology"/>
<dbReference type="Pfam" id="PF06781">
    <property type="entry name" value="CrgA"/>
    <property type="match status" value="1"/>
</dbReference>
<keyword evidence="10" id="KW-1185">Reference proteome</keyword>
<accession>A0A7T0LKI4</accession>
<comment type="function">
    <text evidence="7">Involved in cell division.</text>
</comment>
<keyword evidence="1 7" id="KW-1003">Cell membrane</keyword>
<reference evidence="9 10" key="1">
    <citation type="submission" date="2020-11" db="EMBL/GenBank/DDBJ databases">
        <title>Actinomyces sp. ZJ750.</title>
        <authorList>
            <person name="Zhou J."/>
        </authorList>
    </citation>
    <scope>NUCLEOTIDE SEQUENCE [LARGE SCALE GENOMIC DNA]</scope>
    <source>
        <strain evidence="9 10">ZJ750</strain>
    </source>
</reference>
<comment type="subcellular location">
    <subcellularLocation>
        <location evidence="7">Cell membrane</location>
        <topology evidence="7">Multi-pass membrane protein</topology>
    </subcellularLocation>
</comment>
<keyword evidence="5 7" id="KW-0472">Membrane</keyword>
<evidence type="ECO:0000313" key="9">
    <source>
        <dbReference type="EMBL" id="QPL05446.1"/>
    </source>
</evidence>
<feature type="transmembrane region" description="Helical" evidence="7">
    <location>
        <begin position="103"/>
        <end position="122"/>
    </location>
</feature>
<evidence type="ECO:0000256" key="3">
    <source>
        <dbReference type="ARBA" id="ARBA00022692"/>
    </source>
</evidence>
<evidence type="ECO:0000256" key="4">
    <source>
        <dbReference type="ARBA" id="ARBA00022989"/>
    </source>
</evidence>
<dbReference type="EMBL" id="CP063989">
    <property type="protein sequence ID" value="QPL05446.1"/>
    <property type="molecule type" value="Genomic_DNA"/>
</dbReference>
<dbReference type="InterPro" id="IPR009619">
    <property type="entry name" value="CrgA"/>
</dbReference>
<evidence type="ECO:0000256" key="8">
    <source>
        <dbReference type="SAM" id="MobiDB-lite"/>
    </source>
</evidence>
<evidence type="ECO:0000256" key="7">
    <source>
        <dbReference type="HAMAP-Rule" id="MF_00631"/>
    </source>
</evidence>
<dbReference type="KEGG" id="arep:ID810_00070"/>
<comment type="similarity">
    <text evidence="7">Belongs to the CrgA family.</text>
</comment>
<keyword evidence="4 7" id="KW-1133">Transmembrane helix</keyword>
<keyword evidence="6 7" id="KW-0131">Cell cycle</keyword>
<dbReference type="GO" id="GO:0051301">
    <property type="term" value="P:cell division"/>
    <property type="evidence" value="ECO:0007669"/>
    <property type="project" value="UniProtKB-UniRule"/>
</dbReference>
<sequence>MDDETRRPGVADKKKTDPSRSGNPAKAAAAEREHLEASRAAANRVSRTPQKVRDTSSPRWYAPTMVGLMIVGLLWVVVTYLFQGRYPLPYFTQHHGSDWLINGNLYIGFAVILIGFLGLLRWK</sequence>
<evidence type="ECO:0000256" key="5">
    <source>
        <dbReference type="ARBA" id="ARBA00023136"/>
    </source>
</evidence>
<dbReference type="Proteomes" id="UP000594637">
    <property type="component" value="Chromosome"/>
</dbReference>
<keyword evidence="2 7" id="KW-0132">Cell division</keyword>
<feature type="transmembrane region" description="Helical" evidence="7">
    <location>
        <begin position="60"/>
        <end position="83"/>
    </location>
</feature>
<gene>
    <name evidence="7" type="primary">crgA</name>
    <name evidence="9" type="ORF">ID810_00070</name>
</gene>
<evidence type="ECO:0000256" key="2">
    <source>
        <dbReference type="ARBA" id="ARBA00022618"/>
    </source>
</evidence>